<dbReference type="AlphaFoldDB" id="A0A848MQC3"/>
<name>A0A848MQC3_9GAMM</name>
<evidence type="ECO:0000313" key="2">
    <source>
        <dbReference type="EMBL" id="NMP29269.1"/>
    </source>
</evidence>
<keyword evidence="3" id="KW-1185">Reference proteome</keyword>
<dbReference type="Proteomes" id="UP000585363">
    <property type="component" value="Unassembled WGS sequence"/>
</dbReference>
<evidence type="ECO:0000256" key="1">
    <source>
        <dbReference type="SAM" id="MobiDB-lite"/>
    </source>
</evidence>
<organism evidence="2 3">
    <name type="scientific">Rouxiella aceris</name>
    <dbReference type="NCBI Taxonomy" id="2703884"/>
    <lineage>
        <taxon>Bacteria</taxon>
        <taxon>Pseudomonadati</taxon>
        <taxon>Pseudomonadota</taxon>
        <taxon>Gammaproteobacteria</taxon>
        <taxon>Enterobacterales</taxon>
        <taxon>Yersiniaceae</taxon>
        <taxon>Rouxiella</taxon>
    </lineage>
</organism>
<dbReference type="EMBL" id="JAADJU010000013">
    <property type="protein sequence ID" value="NMP29269.1"/>
    <property type="molecule type" value="Genomic_DNA"/>
</dbReference>
<feature type="region of interest" description="Disordered" evidence="1">
    <location>
        <begin position="186"/>
        <end position="210"/>
    </location>
</feature>
<protein>
    <recommendedName>
        <fullName evidence="4">SrfA</fullName>
    </recommendedName>
</protein>
<dbReference type="NCBIfam" id="NF040486">
    <property type="entry name" value="SrfA_fam"/>
    <property type="match status" value="1"/>
</dbReference>
<gene>
    <name evidence="2" type="ORF">GW590_20685</name>
</gene>
<accession>A0A848MQC3</accession>
<dbReference type="InterPro" id="IPR047774">
    <property type="entry name" value="SrfA-like"/>
</dbReference>
<reference evidence="2 3" key="1">
    <citation type="submission" date="2020-01" db="EMBL/GenBank/DDBJ databases">
        <authorList>
            <person name="Lee S.D."/>
        </authorList>
    </citation>
    <scope>NUCLEOTIDE SEQUENCE [LARGE SCALE GENOMIC DNA]</scope>
    <source>
        <strain evidence="2 3">SAP-1</strain>
    </source>
</reference>
<sequence>MAKLFLRSGSLDDLLALGENGQAVYASALQLRETLRLRKKQHIADCLAIPQPNEQGDRLDWYAPVEGKVTSWATSSHSERQQALRQLEACQTEVSQIVSRAQASEKSSQKLFGALLSKAIQFPDQNYVYLVGGQPVLTFWGFVKLDKKSRGDALEALRPTQDDVEPIRPRSKIELSAPLISRPVAPAKAAEKPAAKPMEPATASSETPPVLAAPGATPRRGRSLWLLPAAALAIALVSAVALHNYSPSPKLAEVKPAPQVNNDIVKAPAPAAIAVAQPPVAEPAPVAAPTLPVAQAAVIPAPAVPAEKTAPPAPVAIAKNALVLPADEVKIGSIKFLDGNWRVTVDSKDPLFGKPPMFKYQIKDGIGFAKITYSSGVNCRVPVTAGLMKSGNLVINTKSKARCSDDTRYQMPQIVCSQDATGAAVCNGRFNNDSVYPMTIKRESK</sequence>
<evidence type="ECO:0000313" key="3">
    <source>
        <dbReference type="Proteomes" id="UP000585363"/>
    </source>
</evidence>
<evidence type="ECO:0008006" key="4">
    <source>
        <dbReference type="Google" id="ProtNLM"/>
    </source>
</evidence>
<reference evidence="2 3" key="2">
    <citation type="submission" date="2020-06" db="EMBL/GenBank/DDBJ databases">
        <title>Polyphasic characterization of a Rahnella strain isolated from tree sap.</title>
        <authorList>
            <person name="Kim I.S."/>
        </authorList>
    </citation>
    <scope>NUCLEOTIDE SEQUENCE [LARGE SCALE GENOMIC DNA]</scope>
    <source>
        <strain evidence="2 3">SAP-1</strain>
    </source>
</reference>
<comment type="caution">
    <text evidence="2">The sequence shown here is derived from an EMBL/GenBank/DDBJ whole genome shotgun (WGS) entry which is preliminary data.</text>
</comment>
<proteinExistence type="predicted"/>
<dbReference type="RefSeq" id="WP_169404985.1">
    <property type="nucleotide sequence ID" value="NZ_JAADJU010000013.1"/>
</dbReference>